<dbReference type="Pfam" id="PF02222">
    <property type="entry name" value="ATP-grasp"/>
    <property type="match status" value="1"/>
</dbReference>
<dbReference type="UniPathway" id="UPA00074">
    <property type="reaction ID" value="UER00942"/>
</dbReference>
<dbReference type="SUPFAM" id="SSF52440">
    <property type="entry name" value="PreATP-grasp domain"/>
    <property type="match status" value="1"/>
</dbReference>
<gene>
    <name evidence="5 6" type="primary">purK</name>
    <name evidence="8" type="ORF">CCALI_00051</name>
</gene>
<feature type="binding site" evidence="5">
    <location>
        <position position="139"/>
    </location>
    <ligand>
        <name>ATP</name>
        <dbReference type="ChEBI" id="CHEBI:30616"/>
    </ligand>
</feature>
<dbReference type="InterPro" id="IPR003135">
    <property type="entry name" value="ATP-grasp_carboxylate-amine"/>
</dbReference>
<dbReference type="InterPro" id="IPR054350">
    <property type="entry name" value="PurT/PurK_preATP-grasp"/>
</dbReference>
<dbReference type="HAMAP" id="MF_01928">
    <property type="entry name" value="PurK"/>
    <property type="match status" value="1"/>
</dbReference>
<evidence type="ECO:0000256" key="5">
    <source>
        <dbReference type="HAMAP-Rule" id="MF_01928"/>
    </source>
</evidence>
<dbReference type="InParanoid" id="S0ES33"/>
<dbReference type="KEGG" id="ccz:CCALI_00051"/>
<dbReference type="GO" id="GO:0005829">
    <property type="term" value="C:cytosol"/>
    <property type="evidence" value="ECO:0007669"/>
    <property type="project" value="TreeGrafter"/>
</dbReference>
<dbReference type="AlphaFoldDB" id="S0ES33"/>
<dbReference type="InterPro" id="IPR011761">
    <property type="entry name" value="ATP-grasp"/>
</dbReference>
<dbReference type="Gene3D" id="3.40.50.20">
    <property type="match status" value="1"/>
</dbReference>
<dbReference type="FunCoup" id="S0ES33">
    <property type="interactions" value="269"/>
</dbReference>
<dbReference type="NCBIfam" id="NF004679">
    <property type="entry name" value="PRK06019.1-5"/>
    <property type="match status" value="1"/>
</dbReference>
<dbReference type="Pfam" id="PF22660">
    <property type="entry name" value="RS_preATP-grasp-like"/>
    <property type="match status" value="1"/>
</dbReference>
<dbReference type="NCBIfam" id="TIGR01161">
    <property type="entry name" value="purK"/>
    <property type="match status" value="1"/>
</dbReference>
<dbReference type="GO" id="GO:0034028">
    <property type="term" value="F:5-(carboxyamino)imidazole ribonucleotide synthase activity"/>
    <property type="evidence" value="ECO:0007669"/>
    <property type="project" value="UniProtKB-UniRule"/>
</dbReference>
<sequence>MKIGIMGAGQLGRMLGLAGIPLGLTFRFLDPSPNAPASAVGEQIVGEYDDPHVLERFADDLSLITYEFENVPMESACRLQALGKLVLPPPIALETAQDRLIEKQFFRSQGIPTPPFRPVTSYEELREAVRTVGLPAVLKTRRFGYDGKGQVVLQTEAELVPAWEALEGSPLILEGYIPFQRELSLIAVRGLQGELAFYPLVENHHREGILRLTLAPAPNLSQSLQQEAEEYGRRVLTALNYVGVLAIEFFEKEGHLIANEMAPRVHNSGHWSIEGATTSQFENHLRAILGYPLGMTTPRGHSAMINLIGSWPSPETVLAFEGAHLHLYGKPPRPRRKVGHITLTAETIEGRDALVEEIRQQHIVDF</sequence>
<dbReference type="InterPro" id="IPR013815">
    <property type="entry name" value="ATP_grasp_subdomain_1"/>
</dbReference>
<dbReference type="GO" id="GO:0046872">
    <property type="term" value="F:metal ion binding"/>
    <property type="evidence" value="ECO:0007669"/>
    <property type="project" value="InterPro"/>
</dbReference>
<dbReference type="Gene3D" id="3.30.470.20">
    <property type="entry name" value="ATP-grasp fold, B domain"/>
    <property type="match status" value="1"/>
</dbReference>
<dbReference type="GO" id="GO:0006189">
    <property type="term" value="P:'de novo' IMP biosynthetic process"/>
    <property type="evidence" value="ECO:0007669"/>
    <property type="project" value="UniProtKB-UniRule"/>
</dbReference>
<keyword evidence="3 5" id="KW-0658">Purine biosynthesis</keyword>
<dbReference type="InterPro" id="IPR016185">
    <property type="entry name" value="PreATP-grasp_dom_sf"/>
</dbReference>
<dbReference type="PROSITE" id="PS50975">
    <property type="entry name" value="ATP_GRASP"/>
    <property type="match status" value="1"/>
</dbReference>
<dbReference type="GO" id="GO:0005524">
    <property type="term" value="F:ATP binding"/>
    <property type="evidence" value="ECO:0007669"/>
    <property type="project" value="UniProtKB-UniRule"/>
</dbReference>
<dbReference type="FunFam" id="3.30.470.20:FF:000029">
    <property type="entry name" value="N5-carboxyaminoimidazole ribonucleotide synthase"/>
    <property type="match status" value="1"/>
</dbReference>
<feature type="binding site" evidence="5">
    <location>
        <position position="99"/>
    </location>
    <ligand>
        <name>ATP</name>
        <dbReference type="ChEBI" id="CHEBI:30616"/>
    </ligand>
</feature>
<dbReference type="HOGENOM" id="CLU_011534_0_1_0"/>
<dbReference type="Gene3D" id="3.30.1490.20">
    <property type="entry name" value="ATP-grasp fold, A domain"/>
    <property type="match status" value="1"/>
</dbReference>
<dbReference type="Proteomes" id="UP000014227">
    <property type="component" value="Chromosome I"/>
</dbReference>
<keyword evidence="1 5" id="KW-0436">Ligase</keyword>
<proteinExistence type="inferred from homology"/>
<dbReference type="InterPro" id="IPR005875">
    <property type="entry name" value="PurK"/>
</dbReference>
<keyword evidence="2 5" id="KW-0547">Nucleotide-binding</keyword>
<accession>S0ES33</accession>
<dbReference type="EC" id="6.3.4.18" evidence="5 6"/>
<dbReference type="OrthoDB" id="9804625at2"/>
<keyword evidence="9" id="KW-1185">Reference proteome</keyword>
<keyword evidence="4 5" id="KW-0067">ATP-binding</keyword>
<dbReference type="eggNOG" id="COG0026">
    <property type="taxonomic scope" value="Bacteria"/>
</dbReference>
<evidence type="ECO:0000256" key="6">
    <source>
        <dbReference type="RuleBase" id="RU361200"/>
    </source>
</evidence>
<feature type="binding site" evidence="5">
    <location>
        <position position="182"/>
    </location>
    <ligand>
        <name>ATP</name>
        <dbReference type="ChEBI" id="CHEBI:30616"/>
    </ligand>
</feature>
<dbReference type="FunFam" id="3.30.1490.20:FF:000015">
    <property type="entry name" value="N5-carboxyaminoimidazole ribonucleotide synthase"/>
    <property type="match status" value="1"/>
</dbReference>
<dbReference type="InterPro" id="IPR040686">
    <property type="entry name" value="PurK_C"/>
</dbReference>
<dbReference type="InterPro" id="IPR011054">
    <property type="entry name" value="Rudment_hybrid_motif"/>
</dbReference>
<dbReference type="GO" id="GO:0004638">
    <property type="term" value="F:phosphoribosylaminoimidazole carboxylase activity"/>
    <property type="evidence" value="ECO:0007669"/>
    <property type="project" value="InterPro"/>
</dbReference>
<evidence type="ECO:0000313" key="8">
    <source>
        <dbReference type="EMBL" id="CCW33891.1"/>
    </source>
</evidence>
<evidence type="ECO:0000259" key="7">
    <source>
        <dbReference type="PROSITE" id="PS50975"/>
    </source>
</evidence>
<name>S0ES33_CHTCT</name>
<organism evidence="8 9">
    <name type="scientific">Chthonomonas calidirosea (strain DSM 23976 / ICMP 18418 / T49)</name>
    <dbReference type="NCBI Taxonomy" id="1303518"/>
    <lineage>
        <taxon>Bacteria</taxon>
        <taxon>Bacillati</taxon>
        <taxon>Armatimonadota</taxon>
        <taxon>Chthonomonadia</taxon>
        <taxon>Chthonomonadales</taxon>
        <taxon>Chthonomonadaceae</taxon>
        <taxon>Chthonomonas</taxon>
    </lineage>
</organism>
<feature type="binding site" evidence="5">
    <location>
        <position position="205"/>
    </location>
    <ligand>
        <name>ATP</name>
        <dbReference type="ChEBI" id="CHEBI:30616"/>
    </ligand>
</feature>
<comment type="function">
    <text evidence="5">Catalyzes the ATP-dependent conversion of 5-aminoimidazole ribonucleotide (AIR) and HCO(3)(-) to N5-carboxyaminoimidazole ribonucleotide (N5-CAIR).</text>
</comment>
<dbReference type="STRING" id="454171.CP488_01109"/>
<dbReference type="PANTHER" id="PTHR11609:SF5">
    <property type="entry name" value="PHOSPHORIBOSYLAMINOIMIDAZOLE CARBOXYLASE"/>
    <property type="match status" value="1"/>
</dbReference>
<dbReference type="SUPFAM" id="SSF51246">
    <property type="entry name" value="Rudiment single hybrid motif"/>
    <property type="match status" value="1"/>
</dbReference>
<dbReference type="EMBL" id="HF951689">
    <property type="protein sequence ID" value="CCW33891.1"/>
    <property type="molecule type" value="Genomic_DNA"/>
</dbReference>
<dbReference type="Pfam" id="PF17769">
    <property type="entry name" value="PurK_C"/>
    <property type="match status" value="1"/>
</dbReference>
<evidence type="ECO:0000256" key="1">
    <source>
        <dbReference type="ARBA" id="ARBA00022598"/>
    </source>
</evidence>
<evidence type="ECO:0000256" key="4">
    <source>
        <dbReference type="ARBA" id="ARBA00022840"/>
    </source>
</evidence>
<evidence type="ECO:0000256" key="2">
    <source>
        <dbReference type="ARBA" id="ARBA00022741"/>
    </source>
</evidence>
<dbReference type="NCBIfam" id="NF004676">
    <property type="entry name" value="PRK06019.1-2"/>
    <property type="match status" value="1"/>
</dbReference>
<comment type="function">
    <text evidence="6">Catalyzes the ATP-dependent conversion of 5-aminoimidazole ribonucleotide (AIR) and HCO(3)- to N5-carboxyaminoimidazole ribonucleotide (N5-CAIR).</text>
</comment>
<feature type="binding site" evidence="5">
    <location>
        <begin position="259"/>
        <end position="260"/>
    </location>
    <ligand>
        <name>ATP</name>
        <dbReference type="ChEBI" id="CHEBI:30616"/>
    </ligand>
</feature>
<comment type="pathway">
    <text evidence="5 6">Purine metabolism; IMP biosynthesis via de novo pathway; 5-amino-1-(5-phospho-D-ribosyl)imidazole-4-carboxylate from 5-amino-1-(5-phospho-D-ribosyl)imidazole (N5-CAIR route): step 1/2.</text>
</comment>
<dbReference type="SUPFAM" id="SSF56059">
    <property type="entry name" value="Glutathione synthetase ATP-binding domain-like"/>
    <property type="match status" value="1"/>
</dbReference>
<feature type="binding site" evidence="5">
    <location>
        <begin position="174"/>
        <end position="177"/>
    </location>
    <ligand>
        <name>ATP</name>
        <dbReference type="ChEBI" id="CHEBI:30616"/>
    </ligand>
</feature>
<dbReference type="PATRIC" id="fig|1303518.3.peg.53"/>
<evidence type="ECO:0000256" key="3">
    <source>
        <dbReference type="ARBA" id="ARBA00022755"/>
    </source>
</evidence>
<dbReference type="RefSeq" id="WP_016481455.1">
    <property type="nucleotide sequence ID" value="NC_021487.1"/>
</dbReference>
<comment type="catalytic activity">
    <reaction evidence="5 6">
        <text>5-amino-1-(5-phospho-beta-D-ribosyl)imidazole + hydrogencarbonate + ATP = 5-carboxyamino-1-(5-phospho-D-ribosyl)imidazole + ADP + phosphate + 2 H(+)</text>
        <dbReference type="Rhea" id="RHEA:19317"/>
        <dbReference type="ChEBI" id="CHEBI:15378"/>
        <dbReference type="ChEBI" id="CHEBI:17544"/>
        <dbReference type="ChEBI" id="CHEBI:30616"/>
        <dbReference type="ChEBI" id="CHEBI:43474"/>
        <dbReference type="ChEBI" id="CHEBI:58730"/>
        <dbReference type="ChEBI" id="CHEBI:137981"/>
        <dbReference type="ChEBI" id="CHEBI:456216"/>
        <dbReference type="EC" id="6.3.4.18"/>
    </reaction>
</comment>
<comment type="subunit">
    <text evidence="5 6">Homodimer.</text>
</comment>
<evidence type="ECO:0000313" key="9">
    <source>
        <dbReference type="Proteomes" id="UP000014227"/>
    </source>
</evidence>
<reference evidence="9" key="1">
    <citation type="submission" date="2013-03" db="EMBL/GenBank/DDBJ databases">
        <title>Genome sequence of Chthonomonas calidirosea, the first sequenced genome from the Armatimonadetes phylum (formally candidate division OP10).</title>
        <authorList>
            <person name="Lee K.C.Y."/>
            <person name="Morgan X.C."/>
            <person name="Dunfield P.F."/>
            <person name="Tamas I."/>
            <person name="Houghton K.M."/>
            <person name="Vyssotski M."/>
            <person name="Ryan J.L.J."/>
            <person name="Lagutin K."/>
            <person name="McDonald I.R."/>
            <person name="Stott M.B."/>
        </authorList>
    </citation>
    <scope>NUCLEOTIDE SEQUENCE [LARGE SCALE GENOMIC DNA]</scope>
    <source>
        <strain evidence="9">DSM 23976 / ICMP 18418 / T49</strain>
    </source>
</reference>
<dbReference type="PANTHER" id="PTHR11609">
    <property type="entry name" value="PURINE BIOSYNTHESIS PROTEIN 6/7, PUR6/7"/>
    <property type="match status" value="1"/>
</dbReference>
<comment type="similarity">
    <text evidence="5 6">Belongs to the PurK/PurT family.</text>
</comment>
<feature type="binding site" evidence="5">
    <location>
        <begin position="144"/>
        <end position="150"/>
    </location>
    <ligand>
        <name>ATP</name>
        <dbReference type="ChEBI" id="CHEBI:30616"/>
    </ligand>
</feature>
<feature type="domain" description="ATP-grasp" evidence="7">
    <location>
        <begin position="103"/>
        <end position="289"/>
    </location>
</feature>
<protein>
    <recommendedName>
        <fullName evidence="5 6">N5-carboxyaminoimidazole ribonucleotide synthase</fullName>
        <shortName evidence="5 6">N5-CAIR synthase</shortName>
        <ecNumber evidence="5 6">6.3.4.18</ecNumber>
    </recommendedName>
    <alternativeName>
        <fullName evidence="5 6">5-(carboxyamino)imidazole ribonucleotide synthetase</fullName>
    </alternativeName>
</protein>